<feature type="compositionally biased region" description="Basic and acidic residues" evidence="7">
    <location>
        <begin position="880"/>
        <end position="892"/>
    </location>
</feature>
<keyword evidence="10" id="KW-1185">Reference proteome</keyword>
<evidence type="ECO:0000256" key="1">
    <source>
        <dbReference type="ARBA" id="ARBA00004651"/>
    </source>
</evidence>
<evidence type="ECO:0000256" key="4">
    <source>
        <dbReference type="ARBA" id="ARBA00022692"/>
    </source>
</evidence>
<feature type="transmembrane region" description="Helical" evidence="8">
    <location>
        <begin position="87"/>
        <end position="107"/>
    </location>
</feature>
<dbReference type="InterPro" id="IPR027417">
    <property type="entry name" value="P-loop_NTPase"/>
</dbReference>
<dbReference type="CDD" id="cd01127">
    <property type="entry name" value="TrwB_TraG_TraD_VirD4"/>
    <property type="match status" value="1"/>
</dbReference>
<keyword evidence="4 8" id="KW-0812">Transmembrane</keyword>
<keyword evidence="3" id="KW-1003">Cell membrane</keyword>
<dbReference type="PANTHER" id="PTHR37937:SF1">
    <property type="entry name" value="CONJUGATIVE TRANSFER: DNA TRANSPORT"/>
    <property type="match status" value="1"/>
</dbReference>
<reference evidence="10" key="1">
    <citation type="journal article" date="2019" name="Int. J. Syst. Evol. Microbiol.">
        <title>The Global Catalogue of Microorganisms (GCM) 10K type strain sequencing project: providing services to taxonomists for standard genome sequencing and annotation.</title>
        <authorList>
            <consortium name="The Broad Institute Genomics Platform"/>
            <consortium name="The Broad Institute Genome Sequencing Center for Infectious Disease"/>
            <person name="Wu L."/>
            <person name="Ma J."/>
        </authorList>
    </citation>
    <scope>NUCLEOTIDE SEQUENCE [LARGE SCALE GENOMIC DNA]</scope>
    <source>
        <strain evidence="10">CCUG 49339</strain>
    </source>
</reference>
<feature type="transmembrane region" description="Helical" evidence="8">
    <location>
        <begin position="59"/>
        <end position="78"/>
    </location>
</feature>
<feature type="transmembrane region" description="Helical" evidence="8">
    <location>
        <begin position="12"/>
        <end position="39"/>
    </location>
</feature>
<feature type="transmembrane region" description="Helical" evidence="8">
    <location>
        <begin position="146"/>
        <end position="166"/>
    </location>
</feature>
<comment type="similarity">
    <text evidence="2">Belongs to the VirD4/TraG family.</text>
</comment>
<feature type="compositionally biased region" description="Polar residues" evidence="7">
    <location>
        <begin position="800"/>
        <end position="821"/>
    </location>
</feature>
<feature type="compositionally biased region" description="Polar residues" evidence="7">
    <location>
        <begin position="636"/>
        <end position="654"/>
    </location>
</feature>
<keyword evidence="5 8" id="KW-1133">Transmembrane helix</keyword>
<accession>A0ABW4LMH2</accession>
<feature type="region of interest" description="Disordered" evidence="7">
    <location>
        <begin position="765"/>
        <end position="835"/>
    </location>
</feature>
<comment type="subcellular location">
    <subcellularLocation>
        <location evidence="1">Cell membrane</location>
        <topology evidence="1">Multi-pass membrane protein</topology>
    </subcellularLocation>
</comment>
<evidence type="ECO:0000256" key="6">
    <source>
        <dbReference type="ARBA" id="ARBA00023136"/>
    </source>
</evidence>
<evidence type="ECO:0000256" key="3">
    <source>
        <dbReference type="ARBA" id="ARBA00022475"/>
    </source>
</evidence>
<evidence type="ECO:0000256" key="8">
    <source>
        <dbReference type="SAM" id="Phobius"/>
    </source>
</evidence>
<organism evidence="9 10">
    <name type="scientific">Bacillus salitolerans</name>
    <dbReference type="NCBI Taxonomy" id="1437434"/>
    <lineage>
        <taxon>Bacteria</taxon>
        <taxon>Bacillati</taxon>
        <taxon>Bacillota</taxon>
        <taxon>Bacilli</taxon>
        <taxon>Bacillales</taxon>
        <taxon>Bacillaceae</taxon>
        <taxon>Bacillus</taxon>
    </lineage>
</organism>
<keyword evidence="6 8" id="KW-0472">Membrane</keyword>
<evidence type="ECO:0000313" key="10">
    <source>
        <dbReference type="Proteomes" id="UP001597214"/>
    </source>
</evidence>
<dbReference type="Gene3D" id="3.40.50.300">
    <property type="entry name" value="P-loop containing nucleotide triphosphate hydrolases"/>
    <property type="match status" value="1"/>
</dbReference>
<sequence length="906" mass="103971">MKIGLDDVRGKIPFLLTTVLFIWSVYIVMKGLVNTVALFQSQVTQTFKMYPFFGDPLHPTFFGLFLSGTVFIGTWLLATKVKTYRKLVWRVTFFLVMFCGITFYYVWHVTAAMYRSLIPYLQIRSDMIDREASAFTAVLTQNTEQFLLIMMSLPILIVGLILLWLLGHVNKYWEELSEAFKEFEVKSKFLQKFTSMEATEDWPDLELGPDSETGEMVHQLGRDRTLNNIIVGSIGTGKTAALALPMINGDLHHLARFINDYPKISQLPNYWSEDVVGRYLNSISIIEPSNDLCKKAYKLCKAHNIPDSVITYIDPTNPDTPSINVMQGPADKVAEQMALVIDGLNEDGGGNFYFEQAQRSHLKYYIYLLKLHDPERGNDVTFGELIDMYNDPQLVRKMHVVLKETIPDNFQEITNREEYHHWSIVKGIDDWFELNHVPKKTRVGGAEVDEMISSGKYRGEVRYMDKKEEHVQGLRNILNDIAANPLIRRVLFDKSDFDFDRHLLMGGVLLCNTAKGQLFGLSNVFGKMVLLSLQNAVFRREPDVSPHASIIVDEAPDFFYKSLREFPAQSRKYKCILTVIMQTITQLADRYGEYYMNTLIGTLRHRMVYADVPEYDANYFSKLFGEKTRYEESDTEQSVSPLQDNPVTRSGTSYSKKRDMAFTPGDIMFQKEFQCMVKLVKDNRSMPPVQLNANFVPKAEFKKAKVLVKEKPSQIWLEERSKIVSGEYFVSELILEKDSIDYSSDTSLRVDQQEVEASVLHVPVDQPNDSISFDGESGMDGGTSDESKVISLDSHRVEKQSQTPTQSSDRTLTNPQSISQTDFERTSEQRRQVDGFEREIKTAEKEVAVIEEQPRLVVRRTVLTEDTKKFVADLEKELNQVETEKQKDEPENKGVNIEDLFEETDQ</sequence>
<name>A0ABW4LMH2_9BACI</name>
<dbReference type="InterPro" id="IPR051539">
    <property type="entry name" value="T4SS-coupling_protein"/>
</dbReference>
<dbReference type="EMBL" id="JBHUEM010000005">
    <property type="protein sequence ID" value="MFD1736233.1"/>
    <property type="molecule type" value="Genomic_DNA"/>
</dbReference>
<dbReference type="PANTHER" id="PTHR37937">
    <property type="entry name" value="CONJUGATIVE TRANSFER: DNA TRANSPORT"/>
    <property type="match status" value="1"/>
</dbReference>
<comment type="caution">
    <text evidence="9">The sequence shown here is derived from an EMBL/GenBank/DDBJ whole genome shotgun (WGS) entry which is preliminary data.</text>
</comment>
<feature type="compositionally biased region" description="Basic and acidic residues" evidence="7">
    <location>
        <begin position="822"/>
        <end position="835"/>
    </location>
</feature>
<gene>
    <name evidence="9" type="ORF">ACFSCX_06600</name>
</gene>
<proteinExistence type="inferred from homology"/>
<dbReference type="Proteomes" id="UP001597214">
    <property type="component" value="Unassembled WGS sequence"/>
</dbReference>
<evidence type="ECO:0000256" key="2">
    <source>
        <dbReference type="ARBA" id="ARBA00008806"/>
    </source>
</evidence>
<feature type="region of interest" description="Disordered" evidence="7">
    <location>
        <begin position="632"/>
        <end position="656"/>
    </location>
</feature>
<evidence type="ECO:0000313" key="9">
    <source>
        <dbReference type="EMBL" id="MFD1736233.1"/>
    </source>
</evidence>
<evidence type="ECO:0000256" key="5">
    <source>
        <dbReference type="ARBA" id="ARBA00022989"/>
    </source>
</evidence>
<protein>
    <submittedName>
        <fullName evidence="9">Type IV secretory system conjugative DNA transfer family protein</fullName>
    </submittedName>
</protein>
<dbReference type="Pfam" id="PF02534">
    <property type="entry name" value="T4SS-DNA_transf"/>
    <property type="match status" value="1"/>
</dbReference>
<evidence type="ECO:0000256" key="7">
    <source>
        <dbReference type="SAM" id="MobiDB-lite"/>
    </source>
</evidence>
<dbReference type="SUPFAM" id="SSF52540">
    <property type="entry name" value="P-loop containing nucleoside triphosphate hydrolases"/>
    <property type="match status" value="1"/>
</dbReference>
<dbReference type="RefSeq" id="WP_377927380.1">
    <property type="nucleotide sequence ID" value="NZ_JBHUEM010000005.1"/>
</dbReference>
<feature type="compositionally biased region" description="Basic and acidic residues" evidence="7">
    <location>
        <begin position="785"/>
        <end position="799"/>
    </location>
</feature>
<feature type="region of interest" description="Disordered" evidence="7">
    <location>
        <begin position="880"/>
        <end position="906"/>
    </location>
</feature>
<dbReference type="InterPro" id="IPR003688">
    <property type="entry name" value="TraG/VirD4"/>
</dbReference>